<gene>
    <name evidence="2" type="ORF">P153DRAFT_394208</name>
</gene>
<feature type="region of interest" description="Disordered" evidence="1">
    <location>
        <begin position="893"/>
        <end position="1049"/>
    </location>
</feature>
<evidence type="ECO:0000256" key="1">
    <source>
        <dbReference type="SAM" id="MobiDB-lite"/>
    </source>
</evidence>
<feature type="compositionally biased region" description="Low complexity" evidence="1">
    <location>
        <begin position="815"/>
        <end position="824"/>
    </location>
</feature>
<evidence type="ECO:0000313" key="3">
    <source>
        <dbReference type="Proteomes" id="UP000799771"/>
    </source>
</evidence>
<dbReference type="EMBL" id="ML977501">
    <property type="protein sequence ID" value="KAF2132029.1"/>
    <property type="molecule type" value="Genomic_DNA"/>
</dbReference>
<feature type="compositionally biased region" description="Basic residues" evidence="1">
    <location>
        <begin position="859"/>
        <end position="870"/>
    </location>
</feature>
<feature type="compositionally biased region" description="Polar residues" evidence="1">
    <location>
        <begin position="676"/>
        <end position="707"/>
    </location>
</feature>
<feature type="compositionally biased region" description="Polar residues" evidence="1">
    <location>
        <begin position="515"/>
        <end position="535"/>
    </location>
</feature>
<protein>
    <recommendedName>
        <fullName evidence="4">Telomere replication protein EST3</fullName>
    </recommendedName>
</protein>
<feature type="compositionally biased region" description="Basic and acidic residues" evidence="1">
    <location>
        <begin position="662"/>
        <end position="673"/>
    </location>
</feature>
<reference evidence="2" key="1">
    <citation type="journal article" date="2020" name="Stud. Mycol.">
        <title>101 Dothideomycetes genomes: a test case for predicting lifestyles and emergence of pathogens.</title>
        <authorList>
            <person name="Haridas S."/>
            <person name="Albert R."/>
            <person name="Binder M."/>
            <person name="Bloem J."/>
            <person name="Labutti K."/>
            <person name="Salamov A."/>
            <person name="Andreopoulos B."/>
            <person name="Baker S."/>
            <person name="Barry K."/>
            <person name="Bills G."/>
            <person name="Bluhm B."/>
            <person name="Cannon C."/>
            <person name="Castanera R."/>
            <person name="Culley D."/>
            <person name="Daum C."/>
            <person name="Ezra D."/>
            <person name="Gonzalez J."/>
            <person name="Henrissat B."/>
            <person name="Kuo A."/>
            <person name="Liang C."/>
            <person name="Lipzen A."/>
            <person name="Lutzoni F."/>
            <person name="Magnuson J."/>
            <person name="Mondo S."/>
            <person name="Nolan M."/>
            <person name="Ohm R."/>
            <person name="Pangilinan J."/>
            <person name="Park H.-J."/>
            <person name="Ramirez L."/>
            <person name="Alfaro M."/>
            <person name="Sun H."/>
            <person name="Tritt A."/>
            <person name="Yoshinaga Y."/>
            <person name="Zwiers L.-H."/>
            <person name="Turgeon B."/>
            <person name="Goodwin S."/>
            <person name="Spatafora J."/>
            <person name="Crous P."/>
            <person name="Grigoriev I."/>
        </authorList>
    </citation>
    <scope>NUCLEOTIDE SEQUENCE</scope>
    <source>
        <strain evidence="2">CBS 119687</strain>
    </source>
</reference>
<evidence type="ECO:0008006" key="4">
    <source>
        <dbReference type="Google" id="ProtNLM"/>
    </source>
</evidence>
<feature type="compositionally biased region" description="Basic and acidic residues" evidence="1">
    <location>
        <begin position="849"/>
        <end position="858"/>
    </location>
</feature>
<dbReference type="OrthoDB" id="3538943at2759"/>
<feature type="compositionally biased region" description="Polar residues" evidence="1">
    <location>
        <begin position="339"/>
        <end position="367"/>
    </location>
</feature>
<feature type="region of interest" description="Disordered" evidence="1">
    <location>
        <begin position="333"/>
        <end position="415"/>
    </location>
</feature>
<sequence length="1329" mass="146775">MWSCCCRLSSLALACPAPQTTHTPYLPQAGELDASSRNTPASAASYMALRLTGWLEDTFTTELLLGNSWLQQKNAAKEQNLAPEPRRKWAGLYRDDGSSLDIINHIHPERNSCLQLLQARLSRSTNSPLALTDGHSEVAAQFTPQCLRDLRARYPHRDFPHAASLPPAILVRKYAIRHTSYGPPRHHLCLILHAVDWVGGNHTVAYNRARLSPIHLSETVGAVLEQLHHTRAREDRRCLRTGEEPEHEEMPRTADGSDGASAGDATLHTQFAYGTQVTHPVRSRAVDGEPQVLGVNRMEPVLAGNTQRKELRPKAPISEYEKQMKLLSLLGQAAPTSAHGASNNKQQGESAQLIAEQSTRPLATSHQPRAPPETVLGKRRPTAASPEPVRGKKRMRDPERVSPEAADAETQHKQTDLDQMDALASACSWMTGFKLTRATSKVPDDQEYILQKEESWRKPQPGNRFPDHNIPSKTWQFLWRLADETAAVNTGADSESEIDPSPDSIIETLDPSPDSILQVTQQEIPTSQVSWSASPSPEPQPVRPARSFQDLPPDSSFEDVVTPKIDNVVQHEKLSSQGSQRPIVMTSSNEKEPSVPSSSPPVAEAFNDHDDAMDVDMEMEISVPQGLGEDVMDQPHTRQVEAQALKPKSPRSRSIVLVKETPYVKRRDGHVAMHTDSPSVQKAKANSTWRDPSSTSIVFGTYNQPKTLGSAGEDRRDKLSAVDTEIKQTSTGGPRIKIEQQAHEIRVKQMDHNAAKPMLSLNMTKDRKSSLSAPGQQDGAHQAQTVRKEVMSKETHDLPPESTPISAQVPLPDLSSSSGQVVSSLEKESEPPPRIKVSSPKRTAPAPESAKRKLDHSPSKRSSRHLKRREIKIVGFGDDAPLSIDTAAALRKEREESLSRFRAERKSSVGVVHRPGSANKAPVQRDDVSMAGNSPDVSPSTANARAMSPRHLGLYEDPSPIVRPVKDPAPSEPASNSFDNLDLSKTEGTISSQEQTDNLPAHGAEPDSNLSISLKPEKQRIQHERKSSLPAIEVQSSPTVKSPPTQDLKPRSIFQSFKAAYPEYTGDIKHFAEQCTQMYTLDLKDRMVPKWQWDDFIIRSLTDFKDYAIARLMGGQVVGEYIHFYKDNIRNTTFQKDIITNRNTLIKAIEELGHQPPAPEHPAAPTQPPAPTRPIQQPQPQPKPSPLPHKPSRASLPSPARAHKAPTKSRTNGTRPRHSLPAPSSHNPRVPITPLPTRSTPRTNLLARLATDATPATRTHGTPDPARSNGDAYREFVEGWTRMTAFTGSCDVDSKAAWPKNLFVRRSVGERLREYGRGEDDVLSWGDEL</sequence>
<organism evidence="2 3">
    <name type="scientific">Dothidotthia symphoricarpi CBS 119687</name>
    <dbReference type="NCBI Taxonomy" id="1392245"/>
    <lineage>
        <taxon>Eukaryota</taxon>
        <taxon>Fungi</taxon>
        <taxon>Dikarya</taxon>
        <taxon>Ascomycota</taxon>
        <taxon>Pezizomycotina</taxon>
        <taxon>Dothideomycetes</taxon>
        <taxon>Pleosporomycetidae</taxon>
        <taxon>Pleosporales</taxon>
        <taxon>Dothidotthiaceae</taxon>
        <taxon>Dothidotthia</taxon>
    </lineage>
</organism>
<feature type="region of interest" description="Disordered" evidence="1">
    <location>
        <begin position="488"/>
        <end position="607"/>
    </location>
</feature>
<keyword evidence="3" id="KW-1185">Reference proteome</keyword>
<dbReference type="GeneID" id="54411728"/>
<feature type="compositionally biased region" description="Polar residues" evidence="1">
    <location>
        <begin position="1034"/>
        <end position="1045"/>
    </location>
</feature>
<name>A0A6A6AJB1_9PLEO</name>
<dbReference type="PANTHER" id="PTHR24216:SF65">
    <property type="entry name" value="PAXILLIN-LIKE PROTEIN 1"/>
    <property type="match status" value="1"/>
</dbReference>
<accession>A0A6A6AJB1</accession>
<feature type="compositionally biased region" description="Basic and acidic residues" evidence="1">
    <location>
        <begin position="231"/>
        <end position="252"/>
    </location>
</feature>
<evidence type="ECO:0000313" key="2">
    <source>
        <dbReference type="EMBL" id="KAF2132029.1"/>
    </source>
</evidence>
<feature type="compositionally biased region" description="Low complexity" evidence="1">
    <location>
        <begin position="254"/>
        <end position="264"/>
    </location>
</feature>
<proteinExistence type="predicted"/>
<feature type="compositionally biased region" description="Basic and acidic residues" evidence="1">
    <location>
        <begin position="893"/>
        <end position="907"/>
    </location>
</feature>
<dbReference type="Proteomes" id="UP000799771">
    <property type="component" value="Unassembled WGS sequence"/>
</dbReference>
<feature type="compositionally biased region" description="Pro residues" evidence="1">
    <location>
        <begin position="1156"/>
        <end position="1189"/>
    </location>
</feature>
<feature type="region of interest" description="Disordered" evidence="1">
    <location>
        <begin position="1154"/>
        <end position="1271"/>
    </location>
</feature>
<feature type="compositionally biased region" description="Polar residues" evidence="1">
    <location>
        <begin position="575"/>
        <end position="588"/>
    </location>
</feature>
<dbReference type="RefSeq" id="XP_033526416.1">
    <property type="nucleotide sequence ID" value="XM_033671296.1"/>
</dbReference>
<feature type="compositionally biased region" description="Polar residues" evidence="1">
    <location>
        <begin position="931"/>
        <end position="943"/>
    </location>
</feature>
<feature type="region of interest" description="Disordered" evidence="1">
    <location>
        <begin position="641"/>
        <end position="720"/>
    </location>
</feature>
<feature type="compositionally biased region" description="Basic and acidic residues" evidence="1">
    <location>
        <begin position="786"/>
        <end position="799"/>
    </location>
</feature>
<dbReference type="PANTHER" id="PTHR24216">
    <property type="entry name" value="PAXILLIN-RELATED"/>
    <property type="match status" value="1"/>
</dbReference>
<feature type="region of interest" description="Disordered" evidence="1">
    <location>
        <begin position="747"/>
        <end position="870"/>
    </location>
</feature>
<feature type="compositionally biased region" description="Polar residues" evidence="1">
    <location>
        <begin position="986"/>
        <end position="998"/>
    </location>
</feature>
<feature type="compositionally biased region" description="Basic and acidic residues" evidence="1">
    <location>
        <begin position="1015"/>
        <end position="1027"/>
    </location>
</feature>
<feature type="region of interest" description="Disordered" evidence="1">
    <location>
        <begin position="231"/>
        <end position="264"/>
    </location>
</feature>